<dbReference type="AlphaFoldDB" id="A0A0A9CR06"/>
<dbReference type="EMBL" id="GBRH01222070">
    <property type="protein sequence ID" value="JAD75825.1"/>
    <property type="molecule type" value="Transcribed_RNA"/>
</dbReference>
<reference evidence="2" key="2">
    <citation type="journal article" date="2015" name="Data Brief">
        <title>Shoot transcriptome of the giant reed, Arundo donax.</title>
        <authorList>
            <person name="Barrero R.A."/>
            <person name="Guerrero F.D."/>
            <person name="Moolhuijzen P."/>
            <person name="Goolsby J.A."/>
            <person name="Tidwell J."/>
            <person name="Bellgard S.E."/>
            <person name="Bellgard M.I."/>
        </authorList>
    </citation>
    <scope>NUCLEOTIDE SEQUENCE</scope>
    <source>
        <tissue evidence="2">Shoot tissue taken approximately 20 cm above the soil surface</tissue>
    </source>
</reference>
<reference evidence="2" key="1">
    <citation type="submission" date="2014-09" db="EMBL/GenBank/DDBJ databases">
        <authorList>
            <person name="Magalhaes I.L.F."/>
            <person name="Oliveira U."/>
            <person name="Santos F.R."/>
            <person name="Vidigal T.H.D.A."/>
            <person name="Brescovit A.D."/>
            <person name="Santos A.J."/>
        </authorList>
    </citation>
    <scope>NUCLEOTIDE SEQUENCE</scope>
    <source>
        <tissue evidence="2">Shoot tissue taken approximately 20 cm above the soil surface</tissue>
    </source>
</reference>
<feature type="transmembrane region" description="Helical" evidence="1">
    <location>
        <begin position="6"/>
        <end position="26"/>
    </location>
</feature>
<keyword evidence="1" id="KW-1133">Transmembrane helix</keyword>
<keyword evidence="1" id="KW-0812">Transmembrane</keyword>
<name>A0A0A9CR06_ARUDO</name>
<sequence length="95" mass="11351">MSNVFIRYYRFLLHCILCFFILYRLITGDVAMPKNHTKSPRVRTWVLYKHSQAFVTRTWKKSTWWTLPQMFLLVLPRSRKAISVSHGSCAILLFL</sequence>
<organism evidence="2">
    <name type="scientific">Arundo donax</name>
    <name type="common">Giant reed</name>
    <name type="synonym">Donax arundinaceus</name>
    <dbReference type="NCBI Taxonomy" id="35708"/>
    <lineage>
        <taxon>Eukaryota</taxon>
        <taxon>Viridiplantae</taxon>
        <taxon>Streptophyta</taxon>
        <taxon>Embryophyta</taxon>
        <taxon>Tracheophyta</taxon>
        <taxon>Spermatophyta</taxon>
        <taxon>Magnoliopsida</taxon>
        <taxon>Liliopsida</taxon>
        <taxon>Poales</taxon>
        <taxon>Poaceae</taxon>
        <taxon>PACMAD clade</taxon>
        <taxon>Arundinoideae</taxon>
        <taxon>Arundineae</taxon>
        <taxon>Arundo</taxon>
    </lineage>
</organism>
<accession>A0A0A9CR06</accession>
<keyword evidence="1" id="KW-0472">Membrane</keyword>
<proteinExistence type="predicted"/>
<evidence type="ECO:0000313" key="2">
    <source>
        <dbReference type="EMBL" id="JAD75825.1"/>
    </source>
</evidence>
<protein>
    <submittedName>
        <fullName evidence="2">Uncharacterized protein</fullName>
    </submittedName>
</protein>
<evidence type="ECO:0000256" key="1">
    <source>
        <dbReference type="SAM" id="Phobius"/>
    </source>
</evidence>